<dbReference type="PANTHER" id="PTHR11012:SF48">
    <property type="entry name" value="CHK KINASE-LIKE DOMAIN-CONTAINING PROTEIN-RELATED"/>
    <property type="match status" value="1"/>
</dbReference>
<dbReference type="Gene3D" id="3.90.1200.10">
    <property type="match status" value="1"/>
</dbReference>
<gene>
    <name evidence="2" type="ORF">ABEB36_013121</name>
</gene>
<protein>
    <recommendedName>
        <fullName evidence="1">CHK kinase-like domain-containing protein</fullName>
    </recommendedName>
</protein>
<dbReference type="AlphaFoldDB" id="A0ABD1E6W1"/>
<keyword evidence="3" id="KW-1185">Reference proteome</keyword>
<dbReference type="InterPro" id="IPR004119">
    <property type="entry name" value="EcKL"/>
</dbReference>
<dbReference type="PANTHER" id="PTHR11012">
    <property type="entry name" value="PROTEIN KINASE-LIKE DOMAIN-CONTAINING"/>
    <property type="match status" value="1"/>
</dbReference>
<proteinExistence type="predicted"/>
<evidence type="ECO:0000259" key="1">
    <source>
        <dbReference type="SMART" id="SM00587"/>
    </source>
</evidence>
<reference evidence="2 3" key="1">
    <citation type="submission" date="2024-05" db="EMBL/GenBank/DDBJ databases">
        <title>Genetic variation in Jamaican populations of the coffee berry borer (Hypothenemus hampei).</title>
        <authorList>
            <person name="Errbii M."/>
            <person name="Myrie A."/>
        </authorList>
    </citation>
    <scope>NUCLEOTIDE SEQUENCE [LARGE SCALE GENOMIC DNA]</scope>
    <source>
        <strain evidence="2">JA-Hopewell-2020-01-JO</strain>
        <tissue evidence="2">Whole body</tissue>
    </source>
</reference>
<feature type="domain" description="CHK kinase-like" evidence="1">
    <location>
        <begin position="100"/>
        <end position="287"/>
    </location>
</feature>
<organism evidence="2 3">
    <name type="scientific">Hypothenemus hampei</name>
    <name type="common">Coffee berry borer</name>
    <dbReference type="NCBI Taxonomy" id="57062"/>
    <lineage>
        <taxon>Eukaryota</taxon>
        <taxon>Metazoa</taxon>
        <taxon>Ecdysozoa</taxon>
        <taxon>Arthropoda</taxon>
        <taxon>Hexapoda</taxon>
        <taxon>Insecta</taxon>
        <taxon>Pterygota</taxon>
        <taxon>Neoptera</taxon>
        <taxon>Endopterygota</taxon>
        <taxon>Coleoptera</taxon>
        <taxon>Polyphaga</taxon>
        <taxon>Cucujiformia</taxon>
        <taxon>Curculionidae</taxon>
        <taxon>Scolytinae</taxon>
        <taxon>Hypothenemus</taxon>
    </lineage>
</organism>
<dbReference type="Pfam" id="PF02958">
    <property type="entry name" value="EcKL"/>
    <property type="match status" value="1"/>
</dbReference>
<evidence type="ECO:0000313" key="2">
    <source>
        <dbReference type="EMBL" id="KAL1490422.1"/>
    </source>
</evidence>
<evidence type="ECO:0000313" key="3">
    <source>
        <dbReference type="Proteomes" id="UP001566132"/>
    </source>
</evidence>
<name>A0ABD1E6W1_HYPHA</name>
<dbReference type="Proteomes" id="UP001566132">
    <property type="component" value="Unassembled WGS sequence"/>
</dbReference>
<dbReference type="SUPFAM" id="SSF56112">
    <property type="entry name" value="Protein kinase-like (PK-like)"/>
    <property type="match status" value="1"/>
</dbReference>
<accession>A0ABD1E6W1</accession>
<dbReference type="EMBL" id="JBDJPC010000010">
    <property type="protein sequence ID" value="KAL1490422.1"/>
    <property type="molecule type" value="Genomic_DNA"/>
</dbReference>
<dbReference type="InterPro" id="IPR015897">
    <property type="entry name" value="CHK_kinase-like"/>
</dbReference>
<dbReference type="SMART" id="SM00587">
    <property type="entry name" value="CHK"/>
    <property type="match status" value="1"/>
</dbReference>
<dbReference type="InterPro" id="IPR011009">
    <property type="entry name" value="Kinase-like_dom_sf"/>
</dbReference>
<sequence length="355" mass="41168">MSDVEKVNIRDEDVIQAIKNTLNHENFQILSQIRGNVQLTVTVLDKLNNRETDLNFTVKYLPDTKETFVYRKFQEFADQYIEIIGQCTAKCLVVHKNEYLILENLYNNDYSQANKQGILNYEQMFAVIQALARLHSCSLIFEEKFGEHSSIIDDHQDVFSNLHSNFYLSNILIQIKSLNFPETPTSDKTLLEITEQLHPIVLQLGKPSRIYKNVLSHGDLRASNLILTKNNSGLECKLINFESFKYAPPSHDVLLAIYLNTSNDFRHQYLYQLLGIYYNNLEKILKIYNYDLEIILPFNDFLDSCEEQKLYAAFVATGALLTSEVKNGDVTILQSNIKEFKNECYKFQLSHICPF</sequence>
<comment type="caution">
    <text evidence="2">The sequence shown here is derived from an EMBL/GenBank/DDBJ whole genome shotgun (WGS) entry which is preliminary data.</text>
</comment>